<dbReference type="InterPro" id="IPR036249">
    <property type="entry name" value="Thioredoxin-like_sf"/>
</dbReference>
<dbReference type="InterPro" id="IPR019734">
    <property type="entry name" value="TPR_rpt"/>
</dbReference>
<sequence length="973" mass="109534">MTTTPRRNRCASICATLMLSSATTGAFAFTPTHARSPSPITRSPSLITSRSATVIQRYRVENDIPQPDHDRKRTNTSETSQQQQSKDVFSLLPERMSIQRLATPSEFQTQVVDEKDSLVVVRFYAEACPSCRATSSIFKKWSRGIVRGSNTDSDPSELSTMPIKVLEMPLTKATSSFLQDELQVEKIPYCHLYHPDYGLIEEQLVMNRADLKDFCNTVDTWSRGGIDFDLEDDEAVRFGFKSSLSKYFMLFHAEIFYYNLANNSHDGNKESGLVDTGMKKHSLDVDVGEAAKVVRGGCRRGEMNEVIAYSIASAAEDGGEMAAMDVEYKKLLLQRVMKGFSSTTVQSSASNLFLFSASIRYNCLTLMPSLLRRSNQHSSGEALGVEEGYGLGSDHRMDPIDRHGHSNRSIMVVLLSVAKSYFFSKEIIMEYTYSQFEGDAQREPVKSPRKWKVFSKKFGKNTADGTDRRDATTNREYDEQSRDSAAREERKVVTSEEKEISLLNDKGNDIKNVQRSVETSKEPVVITAESRSGMMDTAMRRFHTARLLVNIGAVHIRRECYEDAMSSLELSIRSSKLIPEKSVHYYRSLEVLSDALENLGLVYYKEKDLVISLAMYNDALDARRACLDLLEQKWKSRLIKSKDEVRKINEEKFACKMELASTVQQIALLEERQGNIGKAIERCEEAVALRKEVSPEVDESSLTLLNALGRLYSHRSVGWYKEALNNFEKVYEVKSELHDGEDHIDVVPSINNIAYVHGELGNHRQCLNLSDRAIDICTTGRGISKETVAAYTNKGYALYSMGDNQEALAAYKLALDFLSKCAGDTDLMGATLHQKMSEVYMDMGHVDDAISSIESLIEAKTEVLGGESKELALPFKELGDCYEMTNELTLCIKCHTRSLRIYKHHNDKEGAAKQHNKIAGIHKKKGNREESIDHYMAALWHSREAKLPSTDPTVADTIKNVAAFQNSQNRGMW</sequence>
<keyword evidence="6" id="KW-1185">Reference proteome</keyword>
<evidence type="ECO:0000313" key="6">
    <source>
        <dbReference type="Proteomes" id="UP001224775"/>
    </source>
</evidence>
<dbReference type="InterPro" id="IPR011990">
    <property type="entry name" value="TPR-like_helical_dom_sf"/>
</dbReference>
<dbReference type="PANTHER" id="PTHR45641:SF19">
    <property type="entry name" value="NEPHROCYSTIN-3"/>
    <property type="match status" value="1"/>
</dbReference>
<keyword evidence="4" id="KW-0732">Signal</keyword>
<evidence type="ECO:0000313" key="5">
    <source>
        <dbReference type="EMBL" id="KAK1747292.1"/>
    </source>
</evidence>
<evidence type="ECO:0000256" key="1">
    <source>
        <dbReference type="ARBA" id="ARBA00022737"/>
    </source>
</evidence>
<evidence type="ECO:0000256" key="3">
    <source>
        <dbReference type="SAM" id="MobiDB-lite"/>
    </source>
</evidence>
<feature type="region of interest" description="Disordered" evidence="3">
    <location>
        <begin position="61"/>
        <end position="86"/>
    </location>
</feature>
<feature type="signal peptide" evidence="4">
    <location>
        <begin position="1"/>
        <end position="28"/>
    </location>
</feature>
<proteinExistence type="predicted"/>
<reference evidence="5" key="1">
    <citation type="submission" date="2023-06" db="EMBL/GenBank/DDBJ databases">
        <title>Survivors Of The Sea: Transcriptome response of Skeletonema marinoi to long-term dormancy.</title>
        <authorList>
            <person name="Pinder M.I.M."/>
            <person name="Kourtchenko O."/>
            <person name="Robertson E.K."/>
            <person name="Larsson T."/>
            <person name="Maumus F."/>
            <person name="Osuna-Cruz C.M."/>
            <person name="Vancaester E."/>
            <person name="Stenow R."/>
            <person name="Vandepoele K."/>
            <person name="Ploug H."/>
            <person name="Bruchert V."/>
            <person name="Godhe A."/>
            <person name="Topel M."/>
        </authorList>
    </citation>
    <scope>NUCLEOTIDE SEQUENCE</scope>
    <source>
        <strain evidence="5">R05AC</strain>
    </source>
</reference>
<dbReference type="GO" id="GO:0006950">
    <property type="term" value="P:response to stress"/>
    <property type="evidence" value="ECO:0007669"/>
    <property type="project" value="UniProtKB-ARBA"/>
</dbReference>
<dbReference type="SMART" id="SM00028">
    <property type="entry name" value="TPR"/>
    <property type="match status" value="8"/>
</dbReference>
<dbReference type="SUPFAM" id="SSF48452">
    <property type="entry name" value="TPR-like"/>
    <property type="match status" value="3"/>
</dbReference>
<dbReference type="PANTHER" id="PTHR45641">
    <property type="entry name" value="TETRATRICOPEPTIDE REPEAT PROTEIN (AFU_ORTHOLOGUE AFUA_6G03870)"/>
    <property type="match status" value="1"/>
</dbReference>
<organism evidence="5 6">
    <name type="scientific">Skeletonema marinoi</name>
    <dbReference type="NCBI Taxonomy" id="267567"/>
    <lineage>
        <taxon>Eukaryota</taxon>
        <taxon>Sar</taxon>
        <taxon>Stramenopiles</taxon>
        <taxon>Ochrophyta</taxon>
        <taxon>Bacillariophyta</taxon>
        <taxon>Coscinodiscophyceae</taxon>
        <taxon>Thalassiosirophycidae</taxon>
        <taxon>Thalassiosirales</taxon>
        <taxon>Skeletonemataceae</taxon>
        <taxon>Skeletonema</taxon>
        <taxon>Skeletonema marinoi-dohrnii complex</taxon>
    </lineage>
</organism>
<dbReference type="Gene3D" id="3.40.30.10">
    <property type="entry name" value="Glutaredoxin"/>
    <property type="match status" value="1"/>
</dbReference>
<dbReference type="EMBL" id="JATAAI010000002">
    <property type="protein sequence ID" value="KAK1747292.1"/>
    <property type="molecule type" value="Genomic_DNA"/>
</dbReference>
<name>A0AAD8YL52_9STRA</name>
<accession>A0AAD8YL52</accession>
<feature type="region of interest" description="Disordered" evidence="3">
    <location>
        <begin position="460"/>
        <end position="492"/>
    </location>
</feature>
<feature type="chain" id="PRO_5041963595" evidence="4">
    <location>
        <begin position="29"/>
        <end position="973"/>
    </location>
</feature>
<protein>
    <submittedName>
        <fullName evidence="5">Tetratricopeptide repeat protein</fullName>
    </submittedName>
</protein>
<comment type="caution">
    <text evidence="5">The sequence shown here is derived from an EMBL/GenBank/DDBJ whole genome shotgun (WGS) entry which is preliminary data.</text>
</comment>
<feature type="compositionally biased region" description="Basic and acidic residues" evidence="3">
    <location>
        <begin position="61"/>
        <end position="75"/>
    </location>
</feature>
<feature type="compositionally biased region" description="Low complexity" evidence="3">
    <location>
        <begin position="76"/>
        <end position="85"/>
    </location>
</feature>
<evidence type="ECO:0000256" key="4">
    <source>
        <dbReference type="SAM" id="SignalP"/>
    </source>
</evidence>
<dbReference type="Proteomes" id="UP001224775">
    <property type="component" value="Unassembled WGS sequence"/>
</dbReference>
<dbReference type="Gene3D" id="1.25.40.10">
    <property type="entry name" value="Tetratricopeptide repeat domain"/>
    <property type="match status" value="3"/>
</dbReference>
<dbReference type="SUPFAM" id="SSF52833">
    <property type="entry name" value="Thioredoxin-like"/>
    <property type="match status" value="1"/>
</dbReference>
<keyword evidence="2" id="KW-0802">TPR repeat</keyword>
<keyword evidence="1" id="KW-0677">Repeat</keyword>
<gene>
    <name evidence="5" type="ORF">QTG54_001255</name>
</gene>
<dbReference type="Pfam" id="PF13424">
    <property type="entry name" value="TPR_12"/>
    <property type="match status" value="2"/>
</dbReference>
<feature type="compositionally biased region" description="Basic and acidic residues" evidence="3">
    <location>
        <begin position="465"/>
        <end position="492"/>
    </location>
</feature>
<dbReference type="AlphaFoldDB" id="A0AAD8YL52"/>
<evidence type="ECO:0000256" key="2">
    <source>
        <dbReference type="ARBA" id="ARBA00022803"/>
    </source>
</evidence>